<evidence type="ECO:0000259" key="1">
    <source>
        <dbReference type="PROSITE" id="PS51833"/>
    </source>
</evidence>
<dbReference type="PANTHER" id="PTHR33525">
    <property type="match status" value="1"/>
</dbReference>
<accession>A4VLR4</accession>
<dbReference type="InterPro" id="IPR029016">
    <property type="entry name" value="GAF-like_dom_sf"/>
</dbReference>
<dbReference type="Gene3D" id="3.30.450.40">
    <property type="match status" value="1"/>
</dbReference>
<gene>
    <name evidence="2" type="ordered locus">PST_2257</name>
</gene>
<dbReference type="PANTHER" id="PTHR33525:SF3">
    <property type="entry name" value="RIBONUCLEASE Y"/>
    <property type="match status" value="1"/>
</dbReference>
<dbReference type="Proteomes" id="UP000000233">
    <property type="component" value="Chromosome"/>
</dbReference>
<dbReference type="SUPFAM" id="SSF55781">
    <property type="entry name" value="GAF domain-like"/>
    <property type="match status" value="1"/>
</dbReference>
<dbReference type="HOGENOM" id="CLU_018569_1_0_6"/>
<feature type="domain" description="HDOD" evidence="1">
    <location>
        <begin position="86"/>
        <end position="281"/>
    </location>
</feature>
<dbReference type="eggNOG" id="COG1639">
    <property type="taxonomic scope" value="Bacteria"/>
</dbReference>
<organism evidence="2 3">
    <name type="scientific">Stutzerimonas stutzeri (strain A1501)</name>
    <name type="common">Pseudomonas stutzeri</name>
    <dbReference type="NCBI Taxonomy" id="379731"/>
    <lineage>
        <taxon>Bacteria</taxon>
        <taxon>Pseudomonadati</taxon>
        <taxon>Pseudomonadota</taxon>
        <taxon>Gammaproteobacteria</taxon>
        <taxon>Pseudomonadales</taxon>
        <taxon>Pseudomonadaceae</taxon>
        <taxon>Stutzerimonas</taxon>
    </lineage>
</organism>
<dbReference type="Pfam" id="PF08668">
    <property type="entry name" value="HDOD"/>
    <property type="match status" value="1"/>
</dbReference>
<dbReference type="PROSITE" id="PS51833">
    <property type="entry name" value="HDOD"/>
    <property type="match status" value="1"/>
</dbReference>
<dbReference type="KEGG" id="psa:PST_2257"/>
<dbReference type="SUPFAM" id="SSF109604">
    <property type="entry name" value="HD-domain/PDEase-like"/>
    <property type="match status" value="1"/>
</dbReference>
<dbReference type="Gene3D" id="1.10.3210.10">
    <property type="entry name" value="Hypothetical protein af1432"/>
    <property type="match status" value="1"/>
</dbReference>
<reference evidence="2 3" key="1">
    <citation type="journal article" date="2008" name="Proc. Natl. Acad. Sci. U.S.A.">
        <title>Nitrogen fixation island and rhizosphere competence traits in the genome of root-associated Pseudomonas stutzeri A1501.</title>
        <authorList>
            <person name="Yan Y."/>
            <person name="Yang J."/>
            <person name="Dou Y."/>
            <person name="Chen M."/>
            <person name="Ping S."/>
            <person name="Peng J."/>
            <person name="Lu W."/>
            <person name="Zhang W."/>
            <person name="Yao Z."/>
            <person name="Li H."/>
            <person name="Liu W."/>
            <person name="He S."/>
            <person name="Geng L."/>
            <person name="Zhang X."/>
            <person name="Yang F."/>
            <person name="Yu H."/>
            <person name="Zhan Y."/>
            <person name="Li D."/>
            <person name="Lin Z."/>
            <person name="Wang Y."/>
            <person name="Elmerich C."/>
            <person name="Lin M."/>
            <person name="Jin Q."/>
        </authorList>
    </citation>
    <scope>NUCLEOTIDE SEQUENCE [LARGE SCALE GENOMIC DNA]</scope>
    <source>
        <strain evidence="2 3">A1501</strain>
    </source>
</reference>
<keyword evidence="3" id="KW-1185">Reference proteome</keyword>
<protein>
    <submittedName>
        <fullName evidence="2">Probable signal transduction protein</fullName>
    </submittedName>
</protein>
<evidence type="ECO:0000313" key="3">
    <source>
        <dbReference type="Proteomes" id="UP000000233"/>
    </source>
</evidence>
<evidence type="ECO:0000313" key="2">
    <source>
        <dbReference type="EMBL" id="ABP79915.1"/>
    </source>
</evidence>
<dbReference type="EMBL" id="CP000304">
    <property type="protein sequence ID" value="ABP79915.1"/>
    <property type="molecule type" value="Genomic_DNA"/>
</dbReference>
<proteinExistence type="predicted"/>
<name>A4VLR4_STUS1</name>
<dbReference type="InterPro" id="IPR052340">
    <property type="entry name" value="RNase_Y/CdgJ"/>
</dbReference>
<sequence>MARAGKLKARQVSNSSRARIRRGIRSLALTGFSGRYSNSLYALEKGRSPRANCRPFPVMALWRGDLLDVRAQGVQAWIERLNQSELPALASVVKDLQRLAAHEHASVQQLADVLLRDASLTSKVLRVGNSSYYNPSQETIKTISRAIVMIGFENVRLISLSVTLIDSLLARAPREQLLELLARSFHAAVQARNIAGYVLSRHEEEVFIAALLYNVGELAFWGCGGEQVEELAQLLTQPGIKADEAVQQVLGTSFRQLSLGLVRSWNLGELTSLAHSQAAGSDPAARAVALGVQISEAALGGWECERMTALTKAVADFTGVHENDALQQILASADETVRVAATFGASRLGKLIPSTDPEQIRLQQAQRQAALLQPDLLLMQQSLQDLGLMVNGSGDASLILDTLLQGLHRGVGLERVMVAVLADQQSRFKVRCAIGEGTADWLQGFVLPADQPEQPHVFSYALRHRQSLWMGVPASYNLADLVTQPLRQRLGSGMFFIAPLMAGTREIGVLYGDCRLSGRALKHEQFVAFQRFTQLTGRCLESLGKRPGG</sequence>
<dbReference type="InterPro" id="IPR013976">
    <property type="entry name" value="HDOD"/>
</dbReference>
<dbReference type="AlphaFoldDB" id="A4VLR4"/>